<organism evidence="2 3">
    <name type="scientific">Dibothriocephalus latus</name>
    <name type="common">Fish tapeworm</name>
    <name type="synonym">Diphyllobothrium latum</name>
    <dbReference type="NCBI Taxonomy" id="60516"/>
    <lineage>
        <taxon>Eukaryota</taxon>
        <taxon>Metazoa</taxon>
        <taxon>Spiralia</taxon>
        <taxon>Lophotrochozoa</taxon>
        <taxon>Platyhelminthes</taxon>
        <taxon>Cestoda</taxon>
        <taxon>Eucestoda</taxon>
        <taxon>Diphyllobothriidea</taxon>
        <taxon>Diphyllobothriidae</taxon>
        <taxon>Dibothriocephalus</taxon>
    </lineage>
</organism>
<protein>
    <submittedName>
        <fullName evidence="2">Uncharacterized protein</fullName>
    </submittedName>
</protein>
<keyword evidence="1" id="KW-0472">Membrane</keyword>
<reference evidence="2 3" key="1">
    <citation type="submission" date="2018-11" db="EMBL/GenBank/DDBJ databases">
        <authorList>
            <consortium name="Pathogen Informatics"/>
        </authorList>
    </citation>
    <scope>NUCLEOTIDE SEQUENCE [LARGE SCALE GENOMIC DNA]</scope>
</reference>
<keyword evidence="1" id="KW-1133">Transmembrane helix</keyword>
<name>A0A3P7NGA8_DIBLA</name>
<evidence type="ECO:0000313" key="2">
    <source>
        <dbReference type="EMBL" id="VDN33617.1"/>
    </source>
</evidence>
<evidence type="ECO:0000313" key="3">
    <source>
        <dbReference type="Proteomes" id="UP000281553"/>
    </source>
</evidence>
<keyword evidence="3" id="KW-1185">Reference proteome</keyword>
<proteinExistence type="predicted"/>
<dbReference type="Proteomes" id="UP000281553">
    <property type="component" value="Unassembled WGS sequence"/>
</dbReference>
<dbReference type="EMBL" id="UYRU01084014">
    <property type="protein sequence ID" value="VDN33617.1"/>
    <property type="molecule type" value="Genomic_DNA"/>
</dbReference>
<evidence type="ECO:0000256" key="1">
    <source>
        <dbReference type="SAM" id="Phobius"/>
    </source>
</evidence>
<gene>
    <name evidence="2" type="ORF">DILT_LOCUS16283</name>
</gene>
<dbReference type="AlphaFoldDB" id="A0A3P7NGA8"/>
<feature type="transmembrane region" description="Helical" evidence="1">
    <location>
        <begin position="6"/>
        <end position="26"/>
    </location>
</feature>
<keyword evidence="1" id="KW-0812">Transmembrane</keyword>
<sequence length="130" mass="14255">MILASQQLFPLLMLTFPYLGVIYLLLQEVMVAAVDRSPAASSKKTFIHQESLSALSPGFPPSSEFLLSTDKVDEDTLAVKLFDFELVTASVATCLQILARTVTEVAVAREKPAEPDQLLYLVSSPVSFFE</sequence>
<accession>A0A3P7NGA8</accession>